<evidence type="ECO:0000313" key="3">
    <source>
        <dbReference type="WBParaSite" id="TCNE_0001907601-mRNA-1"/>
    </source>
</evidence>
<organism evidence="2 3">
    <name type="scientific">Toxocara canis</name>
    <name type="common">Canine roundworm</name>
    <dbReference type="NCBI Taxonomy" id="6265"/>
    <lineage>
        <taxon>Eukaryota</taxon>
        <taxon>Metazoa</taxon>
        <taxon>Ecdysozoa</taxon>
        <taxon>Nematoda</taxon>
        <taxon>Chromadorea</taxon>
        <taxon>Rhabditida</taxon>
        <taxon>Spirurina</taxon>
        <taxon>Ascaridomorpha</taxon>
        <taxon>Ascaridoidea</taxon>
        <taxon>Toxocaridae</taxon>
        <taxon>Toxocara</taxon>
    </lineage>
</organism>
<name>A0A183VEA2_TOXCA</name>
<dbReference type="WBParaSite" id="TCNE_0001907601-mRNA-1">
    <property type="protein sequence ID" value="TCNE_0001907601-mRNA-1"/>
    <property type="gene ID" value="TCNE_0001907601"/>
</dbReference>
<keyword evidence="2" id="KW-1185">Reference proteome</keyword>
<protein>
    <submittedName>
        <fullName evidence="1 3">Uncharacterized protein</fullName>
    </submittedName>
</protein>
<dbReference type="Proteomes" id="UP000050794">
    <property type="component" value="Unassembled WGS sequence"/>
</dbReference>
<evidence type="ECO:0000313" key="1">
    <source>
        <dbReference type="EMBL" id="VDM50393.1"/>
    </source>
</evidence>
<sequence length="81" mass="9135">MRRTYHVIVAVRCCPRRDHFLRLPSAINSIFFAVSASVSRMKIAPEYPREKVAGHNGVYTDMIECPLSEAICEFHQVIGAA</sequence>
<gene>
    <name evidence="1" type="ORF">TCNE_LOCUS19072</name>
</gene>
<dbReference type="AlphaFoldDB" id="A0A183VEA2"/>
<evidence type="ECO:0000313" key="2">
    <source>
        <dbReference type="Proteomes" id="UP000050794"/>
    </source>
</evidence>
<accession>A0A183VEA2</accession>
<reference evidence="3" key="1">
    <citation type="submission" date="2016-06" db="UniProtKB">
        <authorList>
            <consortium name="WormBaseParasite"/>
        </authorList>
    </citation>
    <scope>IDENTIFICATION</scope>
</reference>
<reference evidence="1 2" key="2">
    <citation type="submission" date="2018-11" db="EMBL/GenBank/DDBJ databases">
        <authorList>
            <consortium name="Pathogen Informatics"/>
        </authorList>
    </citation>
    <scope>NUCLEOTIDE SEQUENCE [LARGE SCALE GENOMIC DNA]</scope>
</reference>
<dbReference type="EMBL" id="UYWY01026350">
    <property type="protein sequence ID" value="VDM50393.1"/>
    <property type="molecule type" value="Genomic_DNA"/>
</dbReference>
<proteinExistence type="predicted"/>